<feature type="transmembrane region" description="Helical" evidence="9">
    <location>
        <begin position="410"/>
        <end position="432"/>
    </location>
</feature>
<feature type="transmembrane region" description="Helical" evidence="9">
    <location>
        <begin position="438"/>
        <end position="457"/>
    </location>
</feature>
<comment type="caution">
    <text evidence="12">The sequence shown here is derived from an EMBL/GenBank/DDBJ whole genome shotgun (WGS) entry which is preliminary data.</text>
</comment>
<dbReference type="PANTHER" id="PTHR33362:SF2">
    <property type="entry name" value="TRAP TRANSPORTER LARGE PERMEASE PROTEIN"/>
    <property type="match status" value="1"/>
</dbReference>
<feature type="transmembrane region" description="Helical" evidence="9">
    <location>
        <begin position="511"/>
        <end position="540"/>
    </location>
</feature>
<dbReference type="Pfam" id="PF04290">
    <property type="entry name" value="DctQ"/>
    <property type="match status" value="1"/>
</dbReference>
<dbReference type="AlphaFoldDB" id="A0A658QTP8"/>
<feature type="domain" description="TRAP C4-dicarboxylate transport system permease DctM subunit" evidence="11">
    <location>
        <begin position="207"/>
        <end position="614"/>
    </location>
</feature>
<evidence type="ECO:0000256" key="1">
    <source>
        <dbReference type="ARBA" id="ARBA00004429"/>
    </source>
</evidence>
<feature type="domain" description="Tripartite ATP-independent periplasmic transporters DctQ component" evidence="10">
    <location>
        <begin position="41"/>
        <end position="167"/>
    </location>
</feature>
<evidence type="ECO:0000256" key="6">
    <source>
        <dbReference type="ARBA" id="ARBA00022989"/>
    </source>
</evidence>
<keyword evidence="5 9" id="KW-0812">Transmembrane</keyword>
<evidence type="ECO:0000256" key="2">
    <source>
        <dbReference type="ARBA" id="ARBA00022448"/>
    </source>
</evidence>
<evidence type="ECO:0000256" key="7">
    <source>
        <dbReference type="ARBA" id="ARBA00023136"/>
    </source>
</evidence>
<keyword evidence="13" id="KW-1185">Reference proteome</keyword>
<reference evidence="12 13" key="1">
    <citation type="submission" date="2016-01" db="EMBL/GenBank/DDBJ databases">
        <authorList>
            <person name="Peeters C."/>
        </authorList>
    </citation>
    <scope>NUCLEOTIDE SEQUENCE [LARGE SCALE GENOMIC DNA]</scope>
    <source>
        <strain evidence="12">LMG 29315</strain>
    </source>
</reference>
<dbReference type="InterPro" id="IPR010656">
    <property type="entry name" value="DctM"/>
</dbReference>
<feature type="transmembrane region" description="Helical" evidence="9">
    <location>
        <begin position="594"/>
        <end position="614"/>
    </location>
</feature>
<evidence type="ECO:0000313" key="12">
    <source>
        <dbReference type="EMBL" id="SAL20850.1"/>
    </source>
</evidence>
<dbReference type="InterPro" id="IPR004681">
    <property type="entry name" value="TRAP_DctM"/>
</dbReference>
<keyword evidence="7 9" id="KW-0472">Membrane</keyword>
<name>A0A658QTP8_9BURK</name>
<evidence type="ECO:0000313" key="13">
    <source>
        <dbReference type="Proteomes" id="UP000198263"/>
    </source>
</evidence>
<comment type="subcellular location">
    <subcellularLocation>
        <location evidence="1 8">Cell inner membrane</location>
        <topology evidence="1 8">Multi-pass membrane protein</topology>
    </subcellularLocation>
</comment>
<feature type="transmembrane region" description="Helical" evidence="9">
    <location>
        <begin position="64"/>
        <end position="82"/>
    </location>
</feature>
<feature type="transmembrane region" description="Helical" evidence="9">
    <location>
        <begin position="144"/>
        <end position="161"/>
    </location>
</feature>
<feature type="transmembrane region" description="Helical" evidence="9">
    <location>
        <begin position="552"/>
        <end position="574"/>
    </location>
</feature>
<evidence type="ECO:0000256" key="5">
    <source>
        <dbReference type="ARBA" id="ARBA00022692"/>
    </source>
</evidence>
<feature type="transmembrane region" description="Helical" evidence="9">
    <location>
        <begin position="469"/>
        <end position="491"/>
    </location>
</feature>
<dbReference type="GO" id="GO:0022857">
    <property type="term" value="F:transmembrane transporter activity"/>
    <property type="evidence" value="ECO:0007669"/>
    <property type="project" value="UniProtKB-UniRule"/>
</dbReference>
<feature type="transmembrane region" description="Helical" evidence="9">
    <location>
        <begin position="31"/>
        <end position="52"/>
    </location>
</feature>
<feature type="transmembrane region" description="Helical" evidence="9">
    <location>
        <begin position="203"/>
        <end position="231"/>
    </location>
</feature>
<dbReference type="Proteomes" id="UP000198263">
    <property type="component" value="Unassembled WGS sequence"/>
</dbReference>
<dbReference type="Pfam" id="PF06808">
    <property type="entry name" value="DctM"/>
    <property type="match status" value="1"/>
</dbReference>
<evidence type="ECO:0000259" key="11">
    <source>
        <dbReference type="Pfam" id="PF06808"/>
    </source>
</evidence>
<evidence type="ECO:0000256" key="8">
    <source>
        <dbReference type="RuleBase" id="RU369079"/>
    </source>
</evidence>
<feature type="transmembrane region" description="Helical" evidence="9">
    <location>
        <begin position="366"/>
        <end position="390"/>
    </location>
</feature>
<keyword evidence="3" id="KW-1003">Cell membrane</keyword>
<keyword evidence="6 9" id="KW-1133">Transmembrane helix</keyword>
<dbReference type="NCBIfam" id="TIGR00786">
    <property type="entry name" value="dctM"/>
    <property type="match status" value="1"/>
</dbReference>
<feature type="transmembrane region" description="Helical" evidence="9">
    <location>
        <begin position="168"/>
        <end position="187"/>
    </location>
</feature>
<proteinExistence type="predicted"/>
<dbReference type="InterPro" id="IPR055348">
    <property type="entry name" value="DctQ"/>
</dbReference>
<dbReference type="EMBL" id="FCNV02000002">
    <property type="protein sequence ID" value="SAL20850.1"/>
    <property type="molecule type" value="Genomic_DNA"/>
</dbReference>
<dbReference type="RefSeq" id="WP_052450131.1">
    <property type="nucleotide sequence ID" value="NZ_FCNV02000002.1"/>
</dbReference>
<sequence length="620" mass="65333">MRAGQRTLSSGQPVNGLLHGLDRVVDWVSQGVGGCLVAVEVILLFAGVVGRYMFDHPLVWTDEVAGILFLWLVSVGAVIALRRTEHMRMTVVLGRLGPRARRLAGCLAAILVVLVALCLIVPGLSYARQQAAVLTPVLQMPASWEVYGQLAALVLLLYVALRQLLSGANWIEIACVLIFSAVVWFALDRIENALDLGNADLPIYFVGVVGVCIFLGVPIAFSFATATFAYIHFTGTIPLSVVISQMDQGMSSIELLAVPMFIVLGLLLEMTGIARAMVNFLAALVGHRRGGLHYVLIAAMYLISGISGSKAADQAAVAPVLLPEMRRRGVPPGELAALLAASAAMSETIPPSLVLIIVGAVTGVSISALFTGGLLPAGLAAAGLAILVLFRTRTDRPEGAKANAREIGRLLMVALPALILPFIIRYAVLAGVTTATEVATVGVVYAVLIGLFVYRCFEWRRLFPILVETAALSGSILLIIGSASAMAWSLTQAGFAQTLTEMMTSLPGGRAGFLAVSVALFVVLGSVLEGLPAMVLFGPLLFPAAQQLGIHLVQYGIVAILAMGIGLFAPPFGVGFYQTCLIGKVSSDEAFGRIWPYLAVLVVALIIVAAVPWISTGFVA</sequence>
<evidence type="ECO:0000259" key="10">
    <source>
        <dbReference type="Pfam" id="PF04290"/>
    </source>
</evidence>
<feature type="transmembrane region" description="Helical" evidence="9">
    <location>
        <begin position="294"/>
        <end position="323"/>
    </location>
</feature>
<keyword evidence="2 8" id="KW-0813">Transport</keyword>
<gene>
    <name evidence="12" type="ORF">AWB72_01391</name>
</gene>
<dbReference type="GO" id="GO:0005886">
    <property type="term" value="C:plasma membrane"/>
    <property type="evidence" value="ECO:0007669"/>
    <property type="project" value="UniProtKB-SubCell"/>
</dbReference>
<evidence type="ECO:0000256" key="9">
    <source>
        <dbReference type="SAM" id="Phobius"/>
    </source>
</evidence>
<protein>
    <submittedName>
        <fullName evidence="12">TrapT dctQ-M fusion permease, dicarboxylate transport</fullName>
    </submittedName>
</protein>
<feature type="transmembrane region" description="Helical" evidence="9">
    <location>
        <begin position="252"/>
        <end position="274"/>
    </location>
</feature>
<organism evidence="12 13">
    <name type="scientific">Caballeronia concitans</name>
    <dbReference type="NCBI Taxonomy" id="1777133"/>
    <lineage>
        <taxon>Bacteria</taxon>
        <taxon>Pseudomonadati</taxon>
        <taxon>Pseudomonadota</taxon>
        <taxon>Betaproteobacteria</taxon>
        <taxon>Burkholderiales</taxon>
        <taxon>Burkholderiaceae</taxon>
        <taxon>Caballeronia</taxon>
    </lineage>
</organism>
<comment type="function">
    <text evidence="8">Part of the tripartite ATP-independent periplasmic (TRAP) transport system.</text>
</comment>
<accession>A0A658QTP8</accession>
<dbReference type="PANTHER" id="PTHR33362">
    <property type="entry name" value="SIALIC ACID TRAP TRANSPORTER PERMEASE PROTEIN SIAT-RELATED"/>
    <property type="match status" value="1"/>
</dbReference>
<feature type="transmembrane region" description="Helical" evidence="9">
    <location>
        <begin position="335"/>
        <end position="360"/>
    </location>
</feature>
<evidence type="ECO:0000256" key="3">
    <source>
        <dbReference type="ARBA" id="ARBA00022475"/>
    </source>
</evidence>
<evidence type="ECO:0000256" key="4">
    <source>
        <dbReference type="ARBA" id="ARBA00022519"/>
    </source>
</evidence>
<feature type="transmembrane region" description="Helical" evidence="9">
    <location>
        <begin position="103"/>
        <end position="124"/>
    </location>
</feature>
<keyword evidence="4 8" id="KW-0997">Cell inner membrane</keyword>